<dbReference type="EMBL" id="MCIF01000002">
    <property type="protein sequence ID" value="RAQ97421.1"/>
    <property type="molecule type" value="Genomic_DNA"/>
</dbReference>
<comment type="caution">
    <text evidence="1">The sequence shown here is derived from an EMBL/GenBank/DDBJ whole genome shotgun (WGS) entry which is preliminary data.</text>
</comment>
<proteinExistence type="predicted"/>
<dbReference type="RefSeq" id="WP_112431773.1">
    <property type="nucleotide sequence ID" value="NZ_MCIF01000002.1"/>
</dbReference>
<protein>
    <submittedName>
        <fullName evidence="1">Uncharacterized protein</fullName>
    </submittedName>
</protein>
<evidence type="ECO:0000313" key="2">
    <source>
        <dbReference type="Proteomes" id="UP000248706"/>
    </source>
</evidence>
<organism evidence="1 2">
    <name type="scientific">Thermogemmatispora tikiterensis</name>
    <dbReference type="NCBI Taxonomy" id="1825093"/>
    <lineage>
        <taxon>Bacteria</taxon>
        <taxon>Bacillati</taxon>
        <taxon>Chloroflexota</taxon>
        <taxon>Ktedonobacteria</taxon>
        <taxon>Thermogemmatisporales</taxon>
        <taxon>Thermogemmatisporaceae</taxon>
        <taxon>Thermogemmatispora</taxon>
    </lineage>
</organism>
<accession>A0A328VKH5</accession>
<name>A0A328VKH5_9CHLR</name>
<dbReference type="AlphaFoldDB" id="A0A328VKH5"/>
<keyword evidence="2" id="KW-1185">Reference proteome</keyword>
<dbReference type="Proteomes" id="UP000248706">
    <property type="component" value="Unassembled WGS sequence"/>
</dbReference>
<dbReference type="OrthoDB" id="151183at2"/>
<gene>
    <name evidence="1" type="ORF">A4R35_17925</name>
</gene>
<reference evidence="1 2" key="1">
    <citation type="submission" date="2016-08" db="EMBL/GenBank/DDBJ databases">
        <title>Analysis of Carbohydrate Active Enzymes in Thermogemmatispora T81 Reveals Carbohydrate Degradation Ability.</title>
        <authorList>
            <person name="Tomazini A."/>
            <person name="Lal S."/>
            <person name="Stott M."/>
            <person name="Henrissat B."/>
            <person name="Polikarpov I."/>
            <person name="Sparling R."/>
            <person name="Levin D.B."/>
        </authorList>
    </citation>
    <scope>NUCLEOTIDE SEQUENCE [LARGE SCALE GENOMIC DNA]</scope>
    <source>
        <strain evidence="1 2">T81</strain>
    </source>
</reference>
<evidence type="ECO:0000313" key="1">
    <source>
        <dbReference type="EMBL" id="RAQ97421.1"/>
    </source>
</evidence>
<sequence length="247" mass="27784">MLTFEDVTGFFLKAAAEVGLTAHPEYWINSRTMEREFACTCHIGSCEQVENSSICTVSFSWGSLDTALSLEGPRGVCDFFHEPHADCPHLRTREIPALVLDLSYSLSLKGTTFSEESLLSLTQMLRLRASEHSSRTIETRPGVTLTLQDHRLAPESLTLQQRVELPIWHPEGLRGLHESSPYQYSGGQTLSPDWSHRYNYEEEEEGEAEIVADDPHPEEWLPRVMVDVCQDIVHVLEALSAVCSLPD</sequence>